<evidence type="ECO:0000256" key="7">
    <source>
        <dbReference type="SAM" id="Phobius"/>
    </source>
</evidence>
<feature type="transmembrane region" description="Helical" evidence="7">
    <location>
        <begin position="168"/>
        <end position="187"/>
    </location>
</feature>
<feature type="transmembrane region" description="Helical" evidence="7">
    <location>
        <begin position="214"/>
        <end position="237"/>
    </location>
</feature>
<evidence type="ECO:0000256" key="3">
    <source>
        <dbReference type="ARBA" id="ARBA00022692"/>
    </source>
</evidence>
<proteinExistence type="predicted"/>
<keyword evidence="3 7" id="KW-0812">Transmembrane</keyword>
<accession>A0ABT0DG31</accession>
<dbReference type="Proteomes" id="UP001203284">
    <property type="component" value="Unassembled WGS sequence"/>
</dbReference>
<evidence type="ECO:0000256" key="5">
    <source>
        <dbReference type="ARBA" id="ARBA00023136"/>
    </source>
</evidence>
<organism evidence="8 9">
    <name type="scientific">Ancylobacter crimeensis</name>
    <dbReference type="NCBI Taxonomy" id="2579147"/>
    <lineage>
        <taxon>Bacteria</taxon>
        <taxon>Pseudomonadati</taxon>
        <taxon>Pseudomonadota</taxon>
        <taxon>Alphaproteobacteria</taxon>
        <taxon>Hyphomicrobiales</taxon>
        <taxon>Xanthobacteraceae</taxon>
        <taxon>Ancylobacter</taxon>
    </lineage>
</organism>
<keyword evidence="9" id="KW-1185">Reference proteome</keyword>
<dbReference type="PANTHER" id="PTHR47089:SF1">
    <property type="entry name" value="GUANOSINE ABC TRANSPORTER PERMEASE PROTEIN NUPP"/>
    <property type="match status" value="1"/>
</dbReference>
<dbReference type="Pfam" id="PF02653">
    <property type="entry name" value="BPD_transp_2"/>
    <property type="match status" value="1"/>
</dbReference>
<feature type="transmembrane region" description="Helical" evidence="7">
    <location>
        <begin position="33"/>
        <end position="55"/>
    </location>
</feature>
<keyword evidence="4 7" id="KW-1133">Transmembrane helix</keyword>
<keyword evidence="2" id="KW-1003">Cell membrane</keyword>
<feature type="region of interest" description="Disordered" evidence="6">
    <location>
        <begin position="1"/>
        <end position="25"/>
    </location>
</feature>
<keyword evidence="5 7" id="KW-0472">Membrane</keyword>
<feature type="transmembrane region" description="Helical" evidence="7">
    <location>
        <begin position="299"/>
        <end position="324"/>
    </location>
</feature>
<comment type="subcellular location">
    <subcellularLocation>
        <location evidence="1">Cell membrane</location>
        <topology evidence="1">Multi-pass membrane protein</topology>
    </subcellularLocation>
</comment>
<feature type="compositionally biased region" description="Low complexity" evidence="6">
    <location>
        <begin position="1"/>
        <end position="20"/>
    </location>
</feature>
<feature type="transmembrane region" description="Helical" evidence="7">
    <location>
        <begin position="336"/>
        <end position="355"/>
    </location>
</feature>
<dbReference type="PANTHER" id="PTHR47089">
    <property type="entry name" value="ABC TRANSPORTER, PERMEASE PROTEIN"/>
    <property type="match status" value="1"/>
</dbReference>
<feature type="transmembrane region" description="Helical" evidence="7">
    <location>
        <begin position="258"/>
        <end position="279"/>
    </location>
</feature>
<evidence type="ECO:0000256" key="1">
    <source>
        <dbReference type="ARBA" id="ARBA00004651"/>
    </source>
</evidence>
<feature type="transmembrane region" description="Helical" evidence="7">
    <location>
        <begin position="132"/>
        <end position="156"/>
    </location>
</feature>
<evidence type="ECO:0000256" key="4">
    <source>
        <dbReference type="ARBA" id="ARBA00022989"/>
    </source>
</evidence>
<name>A0ABT0DG31_9HYPH</name>
<evidence type="ECO:0000313" key="8">
    <source>
        <dbReference type="EMBL" id="MCK0198930.1"/>
    </source>
</evidence>
<reference evidence="8 9" key="1">
    <citation type="submission" date="2022-04" db="EMBL/GenBank/DDBJ databases">
        <authorList>
            <person name="Grouzdev D.S."/>
            <person name="Pantiukh K.S."/>
            <person name="Krutkina M.S."/>
        </authorList>
    </citation>
    <scope>NUCLEOTIDE SEQUENCE [LARGE SCALE GENOMIC DNA]</scope>
    <source>
        <strain evidence="8 9">6x-1</strain>
    </source>
</reference>
<sequence>MSGTGSETTGMGAAGATLAPGGRGGAWRERGRLVVMTLGPILGALVLSGLLLLVLGVDPLAYYGYVVERGLLSPYGVQATFTRMGPLLLIAAGLIVAFRAGIWNLGGDGQFLLSAVVVAALAPLLAPLMPVWLVLLAALLVGALVGAAWSLLPALLKAYQGVNEIITTLMMTFLGVSFANVLVKLFFRDPTTTVPQTRTLPVADRLPRLFDTTVSSGVLIGLVAIIAVHVVMTRTAFGLKLRIVGANPRAAVHAGLNVPLLTVLTFALSAGLAGLAGAVEILGVQGNVRADWNPAYSLTVIPLVFLARFNGFASIAFVFLFSVLSIGGESAARRTGVPNFFTLVVVAILLVMLGVTEYLDQRRRAAGR</sequence>
<gene>
    <name evidence="8" type="ORF">MWN34_18690</name>
</gene>
<evidence type="ECO:0000313" key="9">
    <source>
        <dbReference type="Proteomes" id="UP001203284"/>
    </source>
</evidence>
<dbReference type="InterPro" id="IPR001851">
    <property type="entry name" value="ABC_transp_permease"/>
</dbReference>
<protein>
    <submittedName>
        <fullName evidence="8">ABC transporter permease</fullName>
    </submittedName>
</protein>
<dbReference type="EMBL" id="JALKCH010000016">
    <property type="protein sequence ID" value="MCK0198930.1"/>
    <property type="molecule type" value="Genomic_DNA"/>
</dbReference>
<comment type="caution">
    <text evidence="8">The sequence shown here is derived from an EMBL/GenBank/DDBJ whole genome shotgun (WGS) entry which is preliminary data.</text>
</comment>
<evidence type="ECO:0000256" key="6">
    <source>
        <dbReference type="SAM" id="MobiDB-lite"/>
    </source>
</evidence>
<dbReference type="RefSeq" id="WP_247030831.1">
    <property type="nucleotide sequence ID" value="NZ_JALKCH010000016.1"/>
</dbReference>
<evidence type="ECO:0000256" key="2">
    <source>
        <dbReference type="ARBA" id="ARBA00022475"/>
    </source>
</evidence>
<dbReference type="CDD" id="cd06580">
    <property type="entry name" value="TM_PBP1_transp_TpRbsC_like"/>
    <property type="match status" value="1"/>
</dbReference>
<feature type="transmembrane region" description="Helical" evidence="7">
    <location>
        <begin position="75"/>
        <end position="98"/>
    </location>
</feature>